<comment type="caution">
    <text evidence="1">The sequence shown here is derived from an EMBL/GenBank/DDBJ whole genome shotgun (WGS) entry which is preliminary data.</text>
</comment>
<protein>
    <submittedName>
        <fullName evidence="1">Uncharacterized protein</fullName>
    </submittedName>
</protein>
<keyword evidence="2" id="KW-1185">Reference proteome</keyword>
<name>A0ACC6PNH7_9ACTN</name>
<evidence type="ECO:0000313" key="2">
    <source>
        <dbReference type="Proteomes" id="UP001377168"/>
    </source>
</evidence>
<dbReference type="Proteomes" id="UP001377168">
    <property type="component" value="Unassembled WGS sequence"/>
</dbReference>
<organism evidence="1 2">
    <name type="scientific">Streptomyces achmelvichensis</name>
    <dbReference type="NCBI Taxonomy" id="3134111"/>
    <lineage>
        <taxon>Bacteria</taxon>
        <taxon>Bacillati</taxon>
        <taxon>Actinomycetota</taxon>
        <taxon>Actinomycetes</taxon>
        <taxon>Kitasatosporales</taxon>
        <taxon>Streptomycetaceae</taxon>
        <taxon>Streptomyces</taxon>
    </lineage>
</organism>
<evidence type="ECO:0000313" key="1">
    <source>
        <dbReference type="EMBL" id="MEJ8632969.1"/>
    </source>
</evidence>
<sequence length="113" mass="12459">MRGSSGPEPPYGDSGRPSPEGDERPRWRLVLMTAVLVPAVGAAGGAAGPLFQSSAPAFQWLPLLMVACLFVVPFILLALGFIWAVNKFSDALYRARERRFDRVSSDRAHERFR</sequence>
<dbReference type="EMBL" id="JBBKAJ010000022">
    <property type="protein sequence ID" value="MEJ8632969.1"/>
    <property type="molecule type" value="Genomic_DNA"/>
</dbReference>
<reference evidence="1" key="1">
    <citation type="submission" date="2024-03" db="EMBL/GenBank/DDBJ databases">
        <title>Novel Streptomyces species of biotechnological and ecological value are a feature of Machair soil.</title>
        <authorList>
            <person name="Prole J.R."/>
            <person name="Goodfellow M."/>
            <person name="Allenby N."/>
            <person name="Ward A.C."/>
        </authorList>
    </citation>
    <scope>NUCLEOTIDE SEQUENCE</scope>
    <source>
        <strain evidence="1">MS2.AVA.5</strain>
    </source>
</reference>
<gene>
    <name evidence="1" type="ORF">WKI67_06135</name>
</gene>
<proteinExistence type="predicted"/>
<accession>A0ACC6PNH7</accession>